<accession>A0A7X0MQ51</accession>
<dbReference type="Pfam" id="PF00072">
    <property type="entry name" value="Response_reg"/>
    <property type="match status" value="1"/>
</dbReference>
<dbReference type="GO" id="GO:0000156">
    <property type="term" value="F:phosphorelay response regulator activity"/>
    <property type="evidence" value="ECO:0007669"/>
    <property type="project" value="TreeGrafter"/>
</dbReference>
<reference evidence="6 7" key="2">
    <citation type="submission" date="2020-08" db="EMBL/GenBank/DDBJ databases">
        <authorList>
            <person name="Partida-Martinez L."/>
            <person name="Huntemann M."/>
            <person name="Clum A."/>
            <person name="Wang J."/>
            <person name="Palaniappan K."/>
            <person name="Ritter S."/>
            <person name="Chen I.-M."/>
            <person name="Stamatis D."/>
            <person name="Reddy T."/>
            <person name="O'Malley R."/>
            <person name="Daum C."/>
            <person name="Shapiro N."/>
            <person name="Ivanova N."/>
            <person name="Kyrpides N."/>
            <person name="Woyke T."/>
        </authorList>
    </citation>
    <scope>NUCLEOTIDE SEQUENCE [LARGE SCALE GENOMIC DNA]</scope>
    <source>
        <strain evidence="6 7">AS3.13</strain>
    </source>
</reference>
<dbReference type="InterPro" id="IPR011006">
    <property type="entry name" value="CheY-like_superfamily"/>
</dbReference>
<dbReference type="EMBL" id="JACHBT010000015">
    <property type="protein sequence ID" value="MBB6505760.1"/>
    <property type="molecule type" value="Genomic_DNA"/>
</dbReference>
<evidence type="ECO:0000313" key="6">
    <source>
        <dbReference type="EMBL" id="MBB6505760.1"/>
    </source>
</evidence>
<keyword evidence="3 6" id="KW-0238">DNA-binding</keyword>
<dbReference type="SUPFAM" id="SSF52172">
    <property type="entry name" value="CheY-like"/>
    <property type="match status" value="1"/>
</dbReference>
<dbReference type="GO" id="GO:0000976">
    <property type="term" value="F:transcription cis-regulatory region binding"/>
    <property type="evidence" value="ECO:0007669"/>
    <property type="project" value="TreeGrafter"/>
</dbReference>
<evidence type="ECO:0000256" key="1">
    <source>
        <dbReference type="ARBA" id="ARBA00022553"/>
    </source>
</evidence>
<dbReference type="SMART" id="SM00448">
    <property type="entry name" value="REC"/>
    <property type="match status" value="1"/>
</dbReference>
<dbReference type="AlphaFoldDB" id="A0A7X0MQ51"/>
<evidence type="ECO:0000313" key="7">
    <source>
        <dbReference type="Proteomes" id="UP000522313"/>
    </source>
</evidence>
<feature type="modified residue" description="4-aspartylphosphate" evidence="4">
    <location>
        <position position="75"/>
    </location>
</feature>
<dbReference type="PROSITE" id="PS50110">
    <property type="entry name" value="RESPONSE_REGULATORY"/>
    <property type="match status" value="1"/>
</dbReference>
<organism evidence="6 7">
    <name type="scientific">Sphingomonas endophytica</name>
    <dbReference type="NCBI Taxonomy" id="869719"/>
    <lineage>
        <taxon>Bacteria</taxon>
        <taxon>Pseudomonadati</taxon>
        <taxon>Pseudomonadota</taxon>
        <taxon>Alphaproteobacteria</taxon>
        <taxon>Sphingomonadales</taxon>
        <taxon>Sphingomonadaceae</taxon>
        <taxon>Sphingomonas</taxon>
    </lineage>
</organism>
<dbReference type="GO" id="GO:0032993">
    <property type="term" value="C:protein-DNA complex"/>
    <property type="evidence" value="ECO:0007669"/>
    <property type="project" value="TreeGrafter"/>
</dbReference>
<dbReference type="Gene3D" id="3.40.50.2300">
    <property type="match status" value="1"/>
</dbReference>
<evidence type="ECO:0000256" key="2">
    <source>
        <dbReference type="ARBA" id="ARBA00023012"/>
    </source>
</evidence>
<dbReference type="GO" id="GO:0006355">
    <property type="term" value="P:regulation of DNA-templated transcription"/>
    <property type="evidence" value="ECO:0007669"/>
    <property type="project" value="TreeGrafter"/>
</dbReference>
<dbReference type="PANTHER" id="PTHR48111:SF40">
    <property type="entry name" value="PHOSPHATE REGULON TRANSCRIPTIONAL REGULATORY PROTEIN PHOB"/>
    <property type="match status" value="1"/>
</dbReference>
<name>A0A7X0MQ51_9SPHN</name>
<proteinExistence type="predicted"/>
<feature type="domain" description="Response regulatory" evidence="5">
    <location>
        <begin position="24"/>
        <end position="133"/>
    </location>
</feature>
<keyword evidence="2" id="KW-0902">Two-component regulatory system</keyword>
<dbReference type="PANTHER" id="PTHR48111">
    <property type="entry name" value="REGULATOR OF RPOS"/>
    <property type="match status" value="1"/>
</dbReference>
<protein>
    <submittedName>
        <fullName evidence="6">DNA-binding response OmpR family regulator</fullName>
    </submittedName>
</protein>
<dbReference type="GO" id="GO:0005829">
    <property type="term" value="C:cytosol"/>
    <property type="evidence" value="ECO:0007669"/>
    <property type="project" value="TreeGrafter"/>
</dbReference>
<reference evidence="6 7" key="1">
    <citation type="submission" date="2020-08" db="EMBL/GenBank/DDBJ databases">
        <title>The Agave Microbiome: Exploring the role of microbial communities in plant adaptations to desert environments.</title>
        <authorList>
            <person name="Partida-Martinez L.P."/>
        </authorList>
    </citation>
    <scope>NUCLEOTIDE SEQUENCE [LARGE SCALE GENOMIC DNA]</scope>
    <source>
        <strain evidence="6 7">AS3.13</strain>
    </source>
</reference>
<sequence>MWEEDDTGAKQAMLFGRKQRSIDKLLVVEDEPLVAFDTEHLLSEQGFTVVATVDRVADAVRLIEGGVALDLVLVDVNLADGSGIDVAHAASQRAIPVLFVTGACPVDAEGVAVGCLAKPYTSRDLLASIDAIESRVEGRKPARMPGGLRLFGGGSSMTGLT</sequence>
<evidence type="ECO:0000259" key="5">
    <source>
        <dbReference type="PROSITE" id="PS50110"/>
    </source>
</evidence>
<evidence type="ECO:0000256" key="3">
    <source>
        <dbReference type="ARBA" id="ARBA00023125"/>
    </source>
</evidence>
<dbReference type="InterPro" id="IPR039420">
    <property type="entry name" value="WalR-like"/>
</dbReference>
<evidence type="ECO:0000256" key="4">
    <source>
        <dbReference type="PROSITE-ProRule" id="PRU00169"/>
    </source>
</evidence>
<dbReference type="InterPro" id="IPR001789">
    <property type="entry name" value="Sig_transdc_resp-reg_receiver"/>
</dbReference>
<comment type="caution">
    <text evidence="6">The sequence shown here is derived from an EMBL/GenBank/DDBJ whole genome shotgun (WGS) entry which is preliminary data.</text>
</comment>
<keyword evidence="1 4" id="KW-0597">Phosphoprotein</keyword>
<gene>
    <name evidence="6" type="ORF">F4693_002756</name>
</gene>
<dbReference type="Proteomes" id="UP000522313">
    <property type="component" value="Unassembled WGS sequence"/>
</dbReference>